<accession>A0A834TNY8</accession>
<proteinExistence type="predicted"/>
<protein>
    <submittedName>
        <fullName evidence="1">Uncharacterized protein</fullName>
    </submittedName>
</protein>
<dbReference type="Proteomes" id="UP000634136">
    <property type="component" value="Unassembled WGS sequence"/>
</dbReference>
<sequence>MINPMKAAATEKDHTGFTLKTQTITAGIGPELTGMLPLTGNSLKGRINPTRVIRLDGTLFTHITLFCNIPVLGIKREVIGPENTIGISPDADRTARRIHDWNIVLQFLKHLPVLKLTGFCFHDGFVIGIIEE</sequence>
<gene>
    <name evidence="1" type="ORF">G2W53_023093</name>
</gene>
<evidence type="ECO:0000313" key="1">
    <source>
        <dbReference type="EMBL" id="KAF7824949.1"/>
    </source>
</evidence>
<reference evidence="1" key="1">
    <citation type="submission" date="2020-09" db="EMBL/GenBank/DDBJ databases">
        <title>Genome-Enabled Discovery of Anthraquinone Biosynthesis in Senna tora.</title>
        <authorList>
            <person name="Kang S.-H."/>
            <person name="Pandey R.P."/>
            <person name="Lee C.-M."/>
            <person name="Sim J.-S."/>
            <person name="Jeong J.-T."/>
            <person name="Choi B.-S."/>
            <person name="Jung M."/>
            <person name="Ginzburg D."/>
            <person name="Zhao K."/>
            <person name="Won S.Y."/>
            <person name="Oh T.-J."/>
            <person name="Yu Y."/>
            <person name="Kim N.-H."/>
            <person name="Lee O.R."/>
            <person name="Lee T.-H."/>
            <person name="Bashyal P."/>
            <person name="Kim T.-S."/>
            <person name="Lee W.-H."/>
            <person name="Kawkins C."/>
            <person name="Kim C.-K."/>
            <person name="Kim J.S."/>
            <person name="Ahn B.O."/>
            <person name="Rhee S.Y."/>
            <person name="Sohng J.K."/>
        </authorList>
    </citation>
    <scope>NUCLEOTIDE SEQUENCE</scope>
    <source>
        <tissue evidence="1">Leaf</tissue>
    </source>
</reference>
<name>A0A834TNY8_9FABA</name>
<dbReference type="AlphaFoldDB" id="A0A834TNY8"/>
<dbReference type="EMBL" id="JAAIUW010000007">
    <property type="protein sequence ID" value="KAF7824949.1"/>
    <property type="molecule type" value="Genomic_DNA"/>
</dbReference>
<evidence type="ECO:0000313" key="2">
    <source>
        <dbReference type="Proteomes" id="UP000634136"/>
    </source>
</evidence>
<organism evidence="1 2">
    <name type="scientific">Senna tora</name>
    <dbReference type="NCBI Taxonomy" id="362788"/>
    <lineage>
        <taxon>Eukaryota</taxon>
        <taxon>Viridiplantae</taxon>
        <taxon>Streptophyta</taxon>
        <taxon>Embryophyta</taxon>
        <taxon>Tracheophyta</taxon>
        <taxon>Spermatophyta</taxon>
        <taxon>Magnoliopsida</taxon>
        <taxon>eudicotyledons</taxon>
        <taxon>Gunneridae</taxon>
        <taxon>Pentapetalae</taxon>
        <taxon>rosids</taxon>
        <taxon>fabids</taxon>
        <taxon>Fabales</taxon>
        <taxon>Fabaceae</taxon>
        <taxon>Caesalpinioideae</taxon>
        <taxon>Cassia clade</taxon>
        <taxon>Senna</taxon>
    </lineage>
</organism>
<keyword evidence="2" id="KW-1185">Reference proteome</keyword>
<comment type="caution">
    <text evidence="1">The sequence shown here is derived from an EMBL/GenBank/DDBJ whole genome shotgun (WGS) entry which is preliminary data.</text>
</comment>